<evidence type="ECO:0000313" key="4">
    <source>
        <dbReference type="EMBL" id="TPE58537.1"/>
    </source>
</evidence>
<dbReference type="PANTHER" id="PTHR13090">
    <property type="entry name" value="ARGININE-HYDROXYLASE NDUFAF5, MITOCHONDRIAL"/>
    <property type="match status" value="1"/>
</dbReference>
<protein>
    <submittedName>
        <fullName evidence="4">Class I SAM-dependent methyltransferase</fullName>
    </submittedName>
</protein>
<evidence type="ECO:0000313" key="5">
    <source>
        <dbReference type="Proteomes" id="UP000319897"/>
    </source>
</evidence>
<dbReference type="GO" id="GO:0032259">
    <property type="term" value="P:methylation"/>
    <property type="evidence" value="ECO:0007669"/>
    <property type="project" value="UniProtKB-KW"/>
</dbReference>
<dbReference type="PANTHER" id="PTHR13090:SF1">
    <property type="entry name" value="ARGININE-HYDROXYLASE NDUFAF5, MITOCHONDRIAL"/>
    <property type="match status" value="1"/>
</dbReference>
<gene>
    <name evidence="4" type="ORF">FJQ54_15845</name>
</gene>
<keyword evidence="1 4" id="KW-0489">Methyltransferase</keyword>
<organism evidence="4 5">
    <name type="scientific">Sandaracinobacter neustonicus</name>
    <dbReference type="NCBI Taxonomy" id="1715348"/>
    <lineage>
        <taxon>Bacteria</taxon>
        <taxon>Pseudomonadati</taxon>
        <taxon>Pseudomonadota</taxon>
        <taxon>Alphaproteobacteria</taxon>
        <taxon>Sphingomonadales</taxon>
        <taxon>Sphingosinicellaceae</taxon>
        <taxon>Sandaracinobacter</taxon>
    </lineage>
</organism>
<accession>A0A501XDZ8</accession>
<dbReference type="Proteomes" id="UP000319897">
    <property type="component" value="Unassembled WGS sequence"/>
</dbReference>
<evidence type="ECO:0000259" key="3">
    <source>
        <dbReference type="Pfam" id="PF08241"/>
    </source>
</evidence>
<dbReference type="OrthoDB" id="9793723at2"/>
<dbReference type="AlphaFoldDB" id="A0A501XDZ8"/>
<comment type="caution">
    <text evidence="4">The sequence shown here is derived from an EMBL/GenBank/DDBJ whole genome shotgun (WGS) entry which is preliminary data.</text>
</comment>
<dbReference type="SUPFAM" id="SSF53335">
    <property type="entry name" value="S-adenosyl-L-methionine-dependent methyltransferases"/>
    <property type="match status" value="1"/>
</dbReference>
<proteinExistence type="predicted"/>
<name>A0A501XDZ8_9SPHN</name>
<dbReference type="InterPro" id="IPR013216">
    <property type="entry name" value="Methyltransf_11"/>
</dbReference>
<dbReference type="GO" id="GO:0008757">
    <property type="term" value="F:S-adenosylmethionine-dependent methyltransferase activity"/>
    <property type="evidence" value="ECO:0007669"/>
    <property type="project" value="InterPro"/>
</dbReference>
<sequence length="253" mass="26783">MAQMEPFDRKARQRARDRAAGLIAGREQMLWHVADELAERRQLRGAAPQGPELWIGLMLPPPGVTGLDPSPRLAAAHGGVAGEEDQRHFADGQFASITAFMTLHGVNDLPGALLLCRRALRPGGRFQAAFPAGFSLGAVRDAFLEADVAAGGGVSPRVGPTVDPAEAAGLLQRAGFVEPVAEVDTLTLRYQSLTDLARDVRAHGDSGWLASRGRGLTTPRRWAAAEAAFAREAAADGRVGVEVQILYLSAVAP</sequence>
<dbReference type="Gene3D" id="3.40.50.150">
    <property type="entry name" value="Vaccinia Virus protein VP39"/>
    <property type="match status" value="1"/>
</dbReference>
<keyword evidence="2 4" id="KW-0808">Transferase</keyword>
<dbReference type="InterPro" id="IPR050602">
    <property type="entry name" value="Malonyl-ACP_OMT"/>
</dbReference>
<dbReference type="RefSeq" id="WP_140929389.1">
    <property type="nucleotide sequence ID" value="NZ_VFSU01000034.1"/>
</dbReference>
<dbReference type="InterPro" id="IPR029063">
    <property type="entry name" value="SAM-dependent_MTases_sf"/>
</dbReference>
<evidence type="ECO:0000256" key="1">
    <source>
        <dbReference type="ARBA" id="ARBA00022603"/>
    </source>
</evidence>
<keyword evidence="5" id="KW-1185">Reference proteome</keyword>
<feature type="domain" description="Methyltransferase type 11" evidence="3">
    <location>
        <begin position="64"/>
        <end position="126"/>
    </location>
</feature>
<evidence type="ECO:0000256" key="2">
    <source>
        <dbReference type="ARBA" id="ARBA00022679"/>
    </source>
</evidence>
<dbReference type="EMBL" id="VFSU01000034">
    <property type="protein sequence ID" value="TPE58537.1"/>
    <property type="molecule type" value="Genomic_DNA"/>
</dbReference>
<dbReference type="Pfam" id="PF08241">
    <property type="entry name" value="Methyltransf_11"/>
    <property type="match status" value="1"/>
</dbReference>
<reference evidence="4 5" key="1">
    <citation type="submission" date="2019-06" db="EMBL/GenBank/DDBJ databases">
        <authorList>
            <person name="Lee I."/>
            <person name="Jang G.I."/>
            <person name="Hwang C.Y."/>
        </authorList>
    </citation>
    <scope>NUCLEOTIDE SEQUENCE [LARGE SCALE GENOMIC DNA]</scope>
    <source>
        <strain evidence="4 5">PAMC 28131</strain>
    </source>
</reference>